<evidence type="ECO:0000256" key="1">
    <source>
        <dbReference type="SAM" id="SignalP"/>
    </source>
</evidence>
<reference evidence="2 3" key="2">
    <citation type="submission" date="2018-10" db="EMBL/GenBank/DDBJ databases">
        <authorList>
            <consortium name="Pathogen Informatics"/>
        </authorList>
    </citation>
    <scope>NUCLEOTIDE SEQUENCE [LARGE SCALE GENOMIC DNA]</scope>
</reference>
<dbReference type="EMBL" id="UXUI01013791">
    <property type="protein sequence ID" value="VDD97466.1"/>
    <property type="molecule type" value="Genomic_DNA"/>
</dbReference>
<name>A0A0N4VPX1_ENTVE</name>
<dbReference type="AlphaFoldDB" id="A0A0N4VPX1"/>
<evidence type="ECO:0000313" key="4">
    <source>
        <dbReference type="WBParaSite" id="EVEC_0001306301-mRNA-1"/>
    </source>
</evidence>
<evidence type="ECO:0000313" key="3">
    <source>
        <dbReference type="Proteomes" id="UP000274131"/>
    </source>
</evidence>
<organism evidence="4">
    <name type="scientific">Enterobius vermicularis</name>
    <name type="common">Human pinworm</name>
    <dbReference type="NCBI Taxonomy" id="51028"/>
    <lineage>
        <taxon>Eukaryota</taxon>
        <taxon>Metazoa</taxon>
        <taxon>Ecdysozoa</taxon>
        <taxon>Nematoda</taxon>
        <taxon>Chromadorea</taxon>
        <taxon>Rhabditida</taxon>
        <taxon>Spirurina</taxon>
        <taxon>Oxyuridomorpha</taxon>
        <taxon>Oxyuroidea</taxon>
        <taxon>Oxyuridae</taxon>
        <taxon>Enterobius</taxon>
    </lineage>
</organism>
<feature type="signal peptide" evidence="1">
    <location>
        <begin position="1"/>
        <end position="18"/>
    </location>
</feature>
<sequence length="85" mass="9618">MELLITFVLLTLFCTVSPEDYIFDPTSRDYTYKCEVMARKAREGEQCALFEICCGSFAGDRINGDKCQLPDPKNGCNFDEQTDVS</sequence>
<reference evidence="4" key="1">
    <citation type="submission" date="2017-02" db="UniProtKB">
        <authorList>
            <consortium name="WormBaseParasite"/>
        </authorList>
    </citation>
    <scope>IDENTIFICATION</scope>
</reference>
<dbReference type="WBParaSite" id="EVEC_0001306301-mRNA-1">
    <property type="protein sequence ID" value="EVEC_0001306301-mRNA-1"/>
    <property type="gene ID" value="EVEC_0001306301"/>
</dbReference>
<keyword evidence="1" id="KW-0732">Signal</keyword>
<evidence type="ECO:0000313" key="2">
    <source>
        <dbReference type="EMBL" id="VDD97466.1"/>
    </source>
</evidence>
<protein>
    <submittedName>
        <fullName evidence="4">Chitin-binding type-2 domain-containing protein</fullName>
    </submittedName>
</protein>
<gene>
    <name evidence="2" type="ORF">EVEC_LOCUS12217</name>
</gene>
<dbReference type="OrthoDB" id="5839453at2759"/>
<keyword evidence="3" id="KW-1185">Reference proteome</keyword>
<dbReference type="Proteomes" id="UP000274131">
    <property type="component" value="Unassembled WGS sequence"/>
</dbReference>
<accession>A0A0N4VPX1</accession>
<feature type="chain" id="PRO_5043123111" evidence="1">
    <location>
        <begin position="19"/>
        <end position="85"/>
    </location>
</feature>
<proteinExistence type="predicted"/>